<gene>
    <name evidence="1" type="ORF">FNL38_105382</name>
</gene>
<comment type="caution">
    <text evidence="1">The sequence shown here is derived from an EMBL/GenBank/DDBJ whole genome shotgun (WGS) entry which is preliminary data.</text>
</comment>
<proteinExistence type="predicted"/>
<protein>
    <submittedName>
        <fullName evidence="1">Uncharacterized protein</fullName>
    </submittedName>
</protein>
<organism evidence="1">
    <name type="scientific">Nocardia globerula</name>
    <dbReference type="NCBI Taxonomy" id="1818"/>
    <lineage>
        <taxon>Bacteria</taxon>
        <taxon>Bacillati</taxon>
        <taxon>Actinomycetota</taxon>
        <taxon>Actinomycetes</taxon>
        <taxon>Mycobacteriales</taxon>
        <taxon>Nocardiaceae</taxon>
        <taxon>Nocardia</taxon>
    </lineage>
</organism>
<reference evidence="1" key="1">
    <citation type="submission" date="2019-07" db="EMBL/GenBank/DDBJ databases">
        <title>Genomic Encyclopedia of Type Strains, Phase IV (KMG-IV): sequencing the most valuable type-strain genomes for metagenomic binning, comparative biology and taxonomic classification.</title>
        <authorList>
            <person name="Goeker M."/>
        </authorList>
    </citation>
    <scope>NUCLEOTIDE SEQUENCE</scope>
    <source>
        <strain evidence="1">DSM 44596</strain>
    </source>
</reference>
<name>A0A652YMY8_NOCGL</name>
<evidence type="ECO:0000313" key="1">
    <source>
        <dbReference type="EMBL" id="TYQ03232.1"/>
    </source>
</evidence>
<accession>A0A652YMY8</accession>
<dbReference type="AlphaFoldDB" id="A0A652YMY8"/>
<dbReference type="EMBL" id="VNIQ01000005">
    <property type="protein sequence ID" value="TYQ03232.1"/>
    <property type="molecule type" value="Genomic_DNA"/>
</dbReference>
<sequence>MGIRRIVLGSGFSPRLHPFCHGGVRPVFGESDQRRIPPSDMSTFLVVAPESFVNFLSDKPPTYFDQKASSTIFFGMPRLTCGC</sequence>